<sequence length="130" mass="13658">MGDTGIEPTTCWEEPRRNPVAPAPASDSPSISVGPSHDRPPHIRAASRSPQPLTQGKRAAARGGGVGNAQQCRSVWCAAPQLVCPSLRFDSPGAADSSGRRERWILGVPDPGDAAGTDPNPLQYKPRTEA</sequence>
<name>A0A9N7TPF8_PLEPL</name>
<protein>
    <submittedName>
        <fullName evidence="2">Uncharacterized protein</fullName>
    </submittedName>
</protein>
<accession>A0A9N7TPF8</accession>
<reference evidence="2" key="1">
    <citation type="submission" date="2020-03" db="EMBL/GenBank/DDBJ databases">
        <authorList>
            <person name="Weist P."/>
        </authorList>
    </citation>
    <scope>NUCLEOTIDE SEQUENCE</scope>
</reference>
<dbReference type="AlphaFoldDB" id="A0A9N7TPF8"/>
<feature type="region of interest" description="Disordered" evidence="1">
    <location>
        <begin position="90"/>
        <end position="130"/>
    </location>
</feature>
<feature type="region of interest" description="Disordered" evidence="1">
    <location>
        <begin position="1"/>
        <end position="66"/>
    </location>
</feature>
<evidence type="ECO:0000313" key="2">
    <source>
        <dbReference type="EMBL" id="CAB1416034.1"/>
    </source>
</evidence>
<evidence type="ECO:0000313" key="3">
    <source>
        <dbReference type="Proteomes" id="UP001153269"/>
    </source>
</evidence>
<organism evidence="2 3">
    <name type="scientific">Pleuronectes platessa</name>
    <name type="common">European plaice</name>
    <dbReference type="NCBI Taxonomy" id="8262"/>
    <lineage>
        <taxon>Eukaryota</taxon>
        <taxon>Metazoa</taxon>
        <taxon>Chordata</taxon>
        <taxon>Craniata</taxon>
        <taxon>Vertebrata</taxon>
        <taxon>Euteleostomi</taxon>
        <taxon>Actinopterygii</taxon>
        <taxon>Neopterygii</taxon>
        <taxon>Teleostei</taxon>
        <taxon>Neoteleostei</taxon>
        <taxon>Acanthomorphata</taxon>
        <taxon>Carangaria</taxon>
        <taxon>Pleuronectiformes</taxon>
        <taxon>Pleuronectoidei</taxon>
        <taxon>Pleuronectidae</taxon>
        <taxon>Pleuronectes</taxon>
    </lineage>
</organism>
<proteinExistence type="predicted"/>
<comment type="caution">
    <text evidence="2">The sequence shown here is derived from an EMBL/GenBank/DDBJ whole genome shotgun (WGS) entry which is preliminary data.</text>
</comment>
<keyword evidence="3" id="KW-1185">Reference proteome</keyword>
<dbReference type="Proteomes" id="UP001153269">
    <property type="component" value="Unassembled WGS sequence"/>
</dbReference>
<evidence type="ECO:0000256" key="1">
    <source>
        <dbReference type="SAM" id="MobiDB-lite"/>
    </source>
</evidence>
<dbReference type="EMBL" id="CADEAL010000185">
    <property type="protein sequence ID" value="CAB1416034.1"/>
    <property type="molecule type" value="Genomic_DNA"/>
</dbReference>
<gene>
    <name evidence="2" type="ORF">PLEPLA_LOCUS3753</name>
</gene>